<dbReference type="EMBL" id="JBHSTI010000034">
    <property type="protein sequence ID" value="MFC6239487.1"/>
    <property type="molecule type" value="Genomic_DNA"/>
</dbReference>
<comment type="caution">
    <text evidence="1">The sequence shown here is derived from an EMBL/GenBank/DDBJ whole genome shotgun (WGS) entry which is preliminary data.</text>
</comment>
<evidence type="ECO:0000313" key="2">
    <source>
        <dbReference type="Proteomes" id="UP001596138"/>
    </source>
</evidence>
<organism evidence="1 2">
    <name type="scientific">Longivirga aurantiaca</name>
    <dbReference type="NCBI Taxonomy" id="1837743"/>
    <lineage>
        <taxon>Bacteria</taxon>
        <taxon>Bacillati</taxon>
        <taxon>Actinomycetota</taxon>
        <taxon>Actinomycetes</taxon>
        <taxon>Sporichthyales</taxon>
        <taxon>Sporichthyaceae</taxon>
        <taxon>Longivirga</taxon>
    </lineage>
</organism>
<dbReference type="RefSeq" id="WP_386768807.1">
    <property type="nucleotide sequence ID" value="NZ_JBHSTI010000034.1"/>
</dbReference>
<keyword evidence="2" id="KW-1185">Reference proteome</keyword>
<dbReference type="Proteomes" id="UP001596138">
    <property type="component" value="Unassembled WGS sequence"/>
</dbReference>
<accession>A0ABW1T589</accession>
<evidence type="ECO:0000313" key="1">
    <source>
        <dbReference type="EMBL" id="MFC6239487.1"/>
    </source>
</evidence>
<name>A0ABW1T589_9ACTN</name>
<sequence length="48" mass="5006">MTSKSERSVAGDLGSTLLIVGSFNHSAPAYRSTGCGTVVVPGPQKRER</sequence>
<reference evidence="2" key="1">
    <citation type="journal article" date="2019" name="Int. J. Syst. Evol. Microbiol.">
        <title>The Global Catalogue of Microorganisms (GCM) 10K type strain sequencing project: providing services to taxonomists for standard genome sequencing and annotation.</title>
        <authorList>
            <consortium name="The Broad Institute Genomics Platform"/>
            <consortium name="The Broad Institute Genome Sequencing Center for Infectious Disease"/>
            <person name="Wu L."/>
            <person name="Ma J."/>
        </authorList>
    </citation>
    <scope>NUCLEOTIDE SEQUENCE [LARGE SCALE GENOMIC DNA]</scope>
    <source>
        <strain evidence="2">CGMCC 4.7317</strain>
    </source>
</reference>
<proteinExistence type="predicted"/>
<protein>
    <submittedName>
        <fullName evidence="1">Uncharacterized protein</fullName>
    </submittedName>
</protein>
<gene>
    <name evidence="1" type="ORF">ACFQGU_16560</name>
</gene>